<reference evidence="2 3" key="1">
    <citation type="submission" date="2014-04" db="EMBL/GenBank/DDBJ databases">
        <authorList>
            <consortium name="DOE Joint Genome Institute"/>
            <person name="Kuo A."/>
            <person name="Kohler A."/>
            <person name="Nagy L.G."/>
            <person name="Floudas D."/>
            <person name="Copeland A."/>
            <person name="Barry K.W."/>
            <person name="Cichocki N."/>
            <person name="Veneault-Fourrey C."/>
            <person name="LaButti K."/>
            <person name="Lindquist E.A."/>
            <person name="Lipzen A."/>
            <person name="Lundell T."/>
            <person name="Morin E."/>
            <person name="Murat C."/>
            <person name="Sun H."/>
            <person name="Tunlid A."/>
            <person name="Henrissat B."/>
            <person name="Grigoriev I.V."/>
            <person name="Hibbett D.S."/>
            <person name="Martin F."/>
            <person name="Nordberg H.P."/>
            <person name="Cantor M.N."/>
            <person name="Hua S.X."/>
        </authorList>
    </citation>
    <scope>NUCLEOTIDE SEQUENCE [LARGE SCALE GENOMIC DNA]</scope>
    <source>
        <strain evidence="2 3">LaAM-08-1</strain>
    </source>
</reference>
<protein>
    <submittedName>
        <fullName evidence="2">Uncharacterized protein</fullName>
    </submittedName>
</protein>
<dbReference type="EMBL" id="KN838616">
    <property type="protein sequence ID" value="KIK00911.1"/>
    <property type="molecule type" value="Genomic_DNA"/>
</dbReference>
<reference evidence="3" key="2">
    <citation type="submission" date="2015-01" db="EMBL/GenBank/DDBJ databases">
        <title>Evolutionary Origins and Diversification of the Mycorrhizal Mutualists.</title>
        <authorList>
            <consortium name="DOE Joint Genome Institute"/>
            <consortium name="Mycorrhizal Genomics Consortium"/>
            <person name="Kohler A."/>
            <person name="Kuo A."/>
            <person name="Nagy L.G."/>
            <person name="Floudas D."/>
            <person name="Copeland A."/>
            <person name="Barry K.W."/>
            <person name="Cichocki N."/>
            <person name="Veneault-Fourrey C."/>
            <person name="LaButti K."/>
            <person name="Lindquist E.A."/>
            <person name="Lipzen A."/>
            <person name="Lundell T."/>
            <person name="Morin E."/>
            <person name="Murat C."/>
            <person name="Riley R."/>
            <person name="Ohm R."/>
            <person name="Sun H."/>
            <person name="Tunlid A."/>
            <person name="Henrissat B."/>
            <person name="Grigoriev I.V."/>
            <person name="Hibbett D.S."/>
            <person name="Martin F."/>
        </authorList>
    </citation>
    <scope>NUCLEOTIDE SEQUENCE [LARGE SCALE GENOMIC DNA]</scope>
    <source>
        <strain evidence="3">LaAM-08-1</strain>
    </source>
</reference>
<sequence length="403" mass="44018">MSSLKPYPLPATSRVFFWAPRREPDEDDSLMIRPPSPTSSLRACFVRSRPTSLAWGSQDDFSNLNFSQFAMRPESDSSSLSSCSFYSTVSEFSSMDSQDSGANTGDEAAEPINQVDDIAKGLSEALHRLGHTRRRRYSHSDAHPTFTSASRYTLTPLKFLGRSKTQARTVVPCTPTTTGHDTEVEADIVIVDKQGNGKARTWKGLRKGVSSILTRKDSVSSKVKLDDSAHPPAAAKNGHSRPSIFTIRRRGTIGSTPAPPSTTTDTPPTTTDTPSTAINTPPTTSDPPRLRRVLIKKRRLQALGLTTAAIEPPAVEPKTEAPTALLPTETTVPRAEPPKQAVMPRADLRRSRCRSRSLSSFRIEPDTFFVGYSCEETDEAAEAAADIAAIMSGACVWTFEDYR</sequence>
<feature type="region of interest" description="Disordered" evidence="1">
    <location>
        <begin position="316"/>
        <end position="348"/>
    </location>
</feature>
<proteinExistence type="predicted"/>
<feature type="compositionally biased region" description="Low complexity" evidence="1">
    <location>
        <begin position="252"/>
        <end position="281"/>
    </location>
</feature>
<feature type="compositionally biased region" description="Basic and acidic residues" evidence="1">
    <location>
        <begin position="216"/>
        <end position="229"/>
    </location>
</feature>
<feature type="region of interest" description="Disordered" evidence="1">
    <location>
        <begin position="216"/>
        <end position="290"/>
    </location>
</feature>
<evidence type="ECO:0000313" key="2">
    <source>
        <dbReference type="EMBL" id="KIK00911.1"/>
    </source>
</evidence>
<evidence type="ECO:0000313" key="3">
    <source>
        <dbReference type="Proteomes" id="UP000054477"/>
    </source>
</evidence>
<evidence type="ECO:0000256" key="1">
    <source>
        <dbReference type="SAM" id="MobiDB-lite"/>
    </source>
</evidence>
<organism evidence="2 3">
    <name type="scientific">Laccaria amethystina LaAM-08-1</name>
    <dbReference type="NCBI Taxonomy" id="1095629"/>
    <lineage>
        <taxon>Eukaryota</taxon>
        <taxon>Fungi</taxon>
        <taxon>Dikarya</taxon>
        <taxon>Basidiomycota</taxon>
        <taxon>Agaricomycotina</taxon>
        <taxon>Agaricomycetes</taxon>
        <taxon>Agaricomycetidae</taxon>
        <taxon>Agaricales</taxon>
        <taxon>Agaricineae</taxon>
        <taxon>Hydnangiaceae</taxon>
        <taxon>Laccaria</taxon>
    </lineage>
</organism>
<dbReference type="HOGENOM" id="CLU_683463_0_0_1"/>
<dbReference type="AlphaFoldDB" id="A0A0C9X779"/>
<dbReference type="Proteomes" id="UP000054477">
    <property type="component" value="Unassembled WGS sequence"/>
</dbReference>
<keyword evidence="3" id="KW-1185">Reference proteome</keyword>
<dbReference type="OrthoDB" id="3059808at2759"/>
<name>A0A0C9X779_9AGAR</name>
<gene>
    <name evidence="2" type="ORF">K443DRAFT_132517</name>
</gene>
<accession>A0A0C9X779</accession>